<keyword evidence="1" id="KW-0175">Coiled coil</keyword>
<evidence type="ECO:0000259" key="3">
    <source>
        <dbReference type="Pfam" id="PF03101"/>
    </source>
</evidence>
<evidence type="ECO:0000256" key="2">
    <source>
        <dbReference type="SAM" id="MobiDB-lite"/>
    </source>
</evidence>
<name>A0A2P6RRT0_ROSCH</name>
<feature type="compositionally biased region" description="Basic and acidic residues" evidence="2">
    <location>
        <begin position="397"/>
        <end position="411"/>
    </location>
</feature>
<evidence type="ECO:0000313" key="4">
    <source>
        <dbReference type="EMBL" id="PRQ49143.1"/>
    </source>
</evidence>
<dbReference type="EMBL" id="PDCK01000040">
    <property type="protein sequence ID" value="PRQ49143.1"/>
    <property type="molecule type" value="Genomic_DNA"/>
</dbReference>
<proteinExistence type="predicted"/>
<gene>
    <name evidence="4" type="ORF">RchiOBHm_Chr2g0118661</name>
</gene>
<feature type="domain" description="FAR1" evidence="3">
    <location>
        <begin position="71"/>
        <end position="160"/>
    </location>
</feature>
<reference evidence="4 5" key="1">
    <citation type="journal article" date="2018" name="Nat. Genet.">
        <title>The Rosa genome provides new insights in the design of modern roses.</title>
        <authorList>
            <person name="Bendahmane M."/>
        </authorList>
    </citation>
    <scope>NUCLEOTIDE SEQUENCE [LARGE SCALE GENOMIC DNA]</scope>
    <source>
        <strain evidence="5">cv. Old Blush</strain>
    </source>
</reference>
<comment type="caution">
    <text evidence="4">The sequence shown here is derived from an EMBL/GenBank/DDBJ whole genome shotgun (WGS) entry which is preliminary data.</text>
</comment>
<protein>
    <submittedName>
        <fullName evidence="4">Putative transcription factor FAR family</fullName>
    </submittedName>
</protein>
<evidence type="ECO:0000256" key="1">
    <source>
        <dbReference type="SAM" id="Coils"/>
    </source>
</evidence>
<dbReference type="InterPro" id="IPR004330">
    <property type="entry name" value="FAR1_DNA_bnd_dom"/>
</dbReference>
<dbReference type="PANTHER" id="PTHR46328:SF17">
    <property type="entry name" value="FAR-RED IMPAIRED RESPONSIVE (FAR1) FAMILY PROTEIN"/>
    <property type="match status" value="1"/>
</dbReference>
<feature type="compositionally biased region" description="Basic and acidic residues" evidence="2">
    <location>
        <begin position="18"/>
        <end position="34"/>
    </location>
</feature>
<evidence type="ECO:0000313" key="5">
    <source>
        <dbReference type="Proteomes" id="UP000238479"/>
    </source>
</evidence>
<dbReference type="OrthoDB" id="1747531at2759"/>
<dbReference type="Pfam" id="PF03101">
    <property type="entry name" value="FAR1"/>
    <property type="match status" value="1"/>
</dbReference>
<organism evidence="4 5">
    <name type="scientific">Rosa chinensis</name>
    <name type="common">China rose</name>
    <dbReference type="NCBI Taxonomy" id="74649"/>
    <lineage>
        <taxon>Eukaryota</taxon>
        <taxon>Viridiplantae</taxon>
        <taxon>Streptophyta</taxon>
        <taxon>Embryophyta</taxon>
        <taxon>Tracheophyta</taxon>
        <taxon>Spermatophyta</taxon>
        <taxon>Magnoliopsida</taxon>
        <taxon>eudicotyledons</taxon>
        <taxon>Gunneridae</taxon>
        <taxon>Pentapetalae</taxon>
        <taxon>rosids</taxon>
        <taxon>fabids</taxon>
        <taxon>Rosales</taxon>
        <taxon>Rosaceae</taxon>
        <taxon>Rosoideae</taxon>
        <taxon>Rosoideae incertae sedis</taxon>
        <taxon>Rosa</taxon>
    </lineage>
</organism>
<accession>A0A2P6RRT0</accession>
<feature type="region of interest" description="Disordered" evidence="2">
    <location>
        <begin position="1"/>
        <end position="36"/>
    </location>
</feature>
<dbReference type="PANTHER" id="PTHR46328">
    <property type="entry name" value="FAR-RED IMPAIRED RESPONSIVE (FAR1) FAMILY PROTEIN-RELATED"/>
    <property type="match status" value="1"/>
</dbReference>
<sequence>MNFEHPSSSDCRYTEVQSADHDSSEPPQEERVSYGDENFTAKSRVGKSFAELTAEDVEGREFATLDDAENWYRMYATALGFMTRLQRVTRGIGGRITRRRLVCNKEGKREAKWLQKEDRVRNAKQETRCNCLAACCIHFNKNSQTYIITEFKTEHNHDLAMHSNGSVTHADMGHLGARRTCSVSTSRADDYTVKCNGGFEFVGDTEKDLFNKIEAEPRAKLFKQGEETAQIVEVSDITMPPWSINLVGFGDEYRCDHVDIPRGVTYSYVSLSPHVKAVSADTASTLLLQIAGLTSIATEQSLKARDEILRLKRDSELALKTKEAEAAVLKRELAECRRELELVKSADKYKYRTIEEVGGNSKKQITEDNCNRGQSPEGGADIQLLCSLGGWKSGFAPDKDMEFDSSKRKRR</sequence>
<feature type="compositionally biased region" description="Polar residues" evidence="2">
    <location>
        <begin position="1"/>
        <end position="17"/>
    </location>
</feature>
<keyword evidence="5" id="KW-1185">Reference proteome</keyword>
<feature type="region of interest" description="Disordered" evidence="2">
    <location>
        <begin position="392"/>
        <end position="411"/>
    </location>
</feature>
<dbReference type="Gramene" id="PRQ49143">
    <property type="protein sequence ID" value="PRQ49143"/>
    <property type="gene ID" value="RchiOBHm_Chr2g0118661"/>
</dbReference>
<feature type="coiled-coil region" evidence="1">
    <location>
        <begin position="312"/>
        <end position="346"/>
    </location>
</feature>
<dbReference type="Proteomes" id="UP000238479">
    <property type="component" value="Chromosome 2"/>
</dbReference>
<dbReference type="AlphaFoldDB" id="A0A2P6RRT0"/>